<protein>
    <submittedName>
        <fullName evidence="1">Uncharacterized protein</fullName>
    </submittedName>
</protein>
<reference evidence="1 2" key="1">
    <citation type="journal article" date="2009" name="J. Bacteriol.">
        <title>Complete and draft genome sequences of six members of the Aquificales.</title>
        <authorList>
            <person name="Reysenbach A.L."/>
            <person name="Hamamura N."/>
            <person name="Podar M."/>
            <person name="Griffiths E."/>
            <person name="Ferreira S."/>
            <person name="Hochstein R."/>
            <person name="Heidelberg J."/>
            <person name="Johnson J."/>
            <person name="Mead D."/>
            <person name="Pohorille A."/>
            <person name="Sarmiento M."/>
            <person name="Schweighofer K."/>
            <person name="Seshadri R."/>
            <person name="Voytek M.A."/>
        </authorList>
    </citation>
    <scope>NUCLEOTIDE SEQUENCE [LARGE SCALE GENOMIC DNA]</scope>
    <source>
        <strain evidence="2">DSM 14350 / EX-H1</strain>
    </source>
</reference>
<name>C0QR50_PERMH</name>
<dbReference type="PaxDb" id="123214-PERMA_1377"/>
<accession>C0QR50</accession>
<evidence type="ECO:0000313" key="2">
    <source>
        <dbReference type="Proteomes" id="UP000001366"/>
    </source>
</evidence>
<dbReference type="Proteomes" id="UP000001366">
    <property type="component" value="Chromosome"/>
</dbReference>
<sequence>MEKVISETLENLRCEDFLPSDDILENRLLFGAIHRLYSKKELRIAKDELSAAYRQYYTLYPDMIKEQLRIIENSNGNGMADIRFIDVVFEPANVSMNEIGKRYGVYNRKSFNLN</sequence>
<gene>
    <name evidence="1" type="ordered locus">PERMA_1377</name>
</gene>
<dbReference type="RefSeq" id="WP_012675559.1">
    <property type="nucleotide sequence ID" value="NC_012440.1"/>
</dbReference>
<dbReference type="EMBL" id="CP001230">
    <property type="protein sequence ID" value="ACO03320.1"/>
    <property type="molecule type" value="Genomic_DNA"/>
</dbReference>
<dbReference type="AlphaFoldDB" id="C0QR50"/>
<keyword evidence="2" id="KW-1185">Reference proteome</keyword>
<dbReference type="HOGENOM" id="CLU_2118779_0_0_0"/>
<proteinExistence type="predicted"/>
<dbReference type="STRING" id="123214.PERMA_1377"/>
<dbReference type="KEGG" id="pmx:PERMA_1377"/>
<evidence type="ECO:0000313" key="1">
    <source>
        <dbReference type="EMBL" id="ACO03320.1"/>
    </source>
</evidence>
<organism evidence="1 2">
    <name type="scientific">Persephonella marina (strain DSM 14350 / EX-H1)</name>
    <dbReference type="NCBI Taxonomy" id="123214"/>
    <lineage>
        <taxon>Bacteria</taxon>
        <taxon>Pseudomonadati</taxon>
        <taxon>Aquificota</taxon>
        <taxon>Aquificia</taxon>
        <taxon>Aquificales</taxon>
        <taxon>Hydrogenothermaceae</taxon>
        <taxon>Persephonella</taxon>
    </lineage>
</organism>